<dbReference type="PANTHER" id="PTHR45339:SF3">
    <property type="entry name" value="HISTIDINE KINASE"/>
    <property type="match status" value="1"/>
</dbReference>
<evidence type="ECO:0000256" key="3">
    <source>
        <dbReference type="ARBA" id="ARBA00012438"/>
    </source>
</evidence>
<dbReference type="SMART" id="SM00448">
    <property type="entry name" value="REC"/>
    <property type="match status" value="1"/>
</dbReference>
<dbReference type="InterPro" id="IPR001610">
    <property type="entry name" value="PAC"/>
</dbReference>
<evidence type="ECO:0000256" key="14">
    <source>
        <dbReference type="ARBA" id="ARBA00074306"/>
    </source>
</evidence>
<comment type="function">
    <text evidence="11">May play the central regulatory role in sporulation. It may be an element of the effector pathway responsible for the activation of sporulation genes in response to nutritional stress. Spo0A may act in concert with spo0H (a sigma factor) to control the expression of some genes that are critical to the sporulation process.</text>
</comment>
<dbReference type="EMBL" id="SPQQ01000002">
    <property type="protein sequence ID" value="TGE39055.1"/>
    <property type="molecule type" value="Genomic_DNA"/>
</dbReference>
<feature type="domain" description="PAS" evidence="18">
    <location>
        <begin position="145"/>
        <end position="219"/>
    </location>
</feature>
<sequence length="664" mass="75812">MKSISEDSLGREQVSFYQDEKSIRVMFENLIDAFAYHKMLYNSEGKPVDYVFLEVNSAFEKLTGLKRETIIGRTVLEFYPNTESYWIETYGRVAMTGVSEKLEDYSEELGAWIEVNVCSPKKDHFATILHASTERKLQELELRKSKERLSLIIEHSQSAFYRTNTVTNRYDYMSPVIEKLSGYTPLELMDKPIEWLLERIHPMDLPIVTQGLYEVSSRSNVSVVIEYRILCKDGQYRWFSDRCSTIQEDDDLDPQYRYGVVEDITKRKRLEEELLKAKVQAESADSAKSMFLANMSHEIRTPITEIMGMIQLTQMTTKLSESQQEYLSLSKIACDSLLVIINDILDYSKIEAGVMKLNIAGFSTRSMINEVVSLFQLSSKKKGLIMEVLVGEDVPDNLLGDPFRLRQIISNLLGNAVKCTKEGRIDLYIKKIEDLHNNRVKLEYIVKDTGIGISPENMELLFNSFSQVGRLSKGQYGGTGLGLAICKRLVEMMSGEIWVDSIEGEGSNFHFTCILDRQDCEDGSALEPVAKPLDYSKETSQSLLLVEDNAVIRRFVEELAKKKGWQVTVSENGKEAVNCIRQRKFDGILMDIQMPVMDGFMTTEIIRQMEKDTGCRRTPIIAMTAYALKGDKEKCLEAGMDDYLTKPLVVDEFYAVVSRWTNAN</sequence>
<dbReference type="PROSITE" id="PS50110">
    <property type="entry name" value="RESPONSE_REGULATORY"/>
    <property type="match status" value="1"/>
</dbReference>
<feature type="domain" description="Response regulatory" evidence="17">
    <location>
        <begin position="542"/>
        <end position="661"/>
    </location>
</feature>
<dbReference type="NCBIfam" id="TIGR00229">
    <property type="entry name" value="sensory_box"/>
    <property type="match status" value="2"/>
</dbReference>
<keyword evidence="21" id="KW-1185">Reference proteome</keyword>
<dbReference type="Proteomes" id="UP000298460">
    <property type="component" value="Unassembled WGS sequence"/>
</dbReference>
<dbReference type="PROSITE" id="PS50112">
    <property type="entry name" value="PAS"/>
    <property type="match status" value="2"/>
</dbReference>
<keyword evidence="6" id="KW-0808">Transferase</keyword>
<gene>
    <name evidence="20" type="ORF">E4K67_06200</name>
</gene>
<dbReference type="SMART" id="SM00091">
    <property type="entry name" value="PAS"/>
    <property type="match status" value="2"/>
</dbReference>
<dbReference type="InterPro" id="IPR000700">
    <property type="entry name" value="PAS-assoc_C"/>
</dbReference>
<evidence type="ECO:0000256" key="9">
    <source>
        <dbReference type="ARBA" id="ARBA00022840"/>
    </source>
</evidence>
<protein>
    <recommendedName>
        <fullName evidence="14">Circadian input-output histidine kinase CikA</fullName>
        <ecNumber evidence="3">2.7.13.3</ecNumber>
    </recommendedName>
    <alternativeName>
        <fullName evidence="13">Sensory/regulatory protein RpfC</fullName>
    </alternativeName>
    <alternativeName>
        <fullName evidence="4">Stage 0 sporulation protein A homolog</fullName>
    </alternativeName>
</protein>
<evidence type="ECO:0000256" key="10">
    <source>
        <dbReference type="ARBA" id="ARBA00023012"/>
    </source>
</evidence>
<dbReference type="Pfam" id="PF08447">
    <property type="entry name" value="PAS_3"/>
    <property type="match status" value="1"/>
</dbReference>
<evidence type="ECO:0000256" key="2">
    <source>
        <dbReference type="ARBA" id="ARBA00006402"/>
    </source>
</evidence>
<evidence type="ECO:0000256" key="7">
    <source>
        <dbReference type="ARBA" id="ARBA00022741"/>
    </source>
</evidence>
<dbReference type="GO" id="GO:0000155">
    <property type="term" value="F:phosphorelay sensor kinase activity"/>
    <property type="evidence" value="ECO:0007669"/>
    <property type="project" value="InterPro"/>
</dbReference>
<feature type="modified residue" description="4-aspartylphosphate" evidence="15">
    <location>
        <position position="591"/>
    </location>
</feature>
<evidence type="ECO:0000256" key="6">
    <source>
        <dbReference type="ARBA" id="ARBA00022679"/>
    </source>
</evidence>
<dbReference type="InterPro" id="IPR036890">
    <property type="entry name" value="HATPase_C_sf"/>
</dbReference>
<feature type="domain" description="PAS" evidence="18">
    <location>
        <begin position="23"/>
        <end position="79"/>
    </location>
</feature>
<comment type="subunit">
    <text evidence="12">At low DSF concentrations, interacts with RpfF.</text>
</comment>
<dbReference type="SUPFAM" id="SSF55785">
    <property type="entry name" value="PYP-like sensor domain (PAS domain)"/>
    <property type="match status" value="2"/>
</dbReference>
<dbReference type="PROSITE" id="PS50113">
    <property type="entry name" value="PAC"/>
    <property type="match status" value="1"/>
</dbReference>
<dbReference type="SMART" id="SM00388">
    <property type="entry name" value="HisKA"/>
    <property type="match status" value="1"/>
</dbReference>
<dbReference type="PRINTS" id="PR00344">
    <property type="entry name" value="BCTRLSENSOR"/>
</dbReference>
<dbReference type="GO" id="GO:0005524">
    <property type="term" value="F:ATP binding"/>
    <property type="evidence" value="ECO:0007669"/>
    <property type="project" value="UniProtKB-KW"/>
</dbReference>
<evidence type="ECO:0000256" key="15">
    <source>
        <dbReference type="PROSITE-ProRule" id="PRU00169"/>
    </source>
</evidence>
<comment type="caution">
    <text evidence="20">The sequence shown here is derived from an EMBL/GenBank/DDBJ whole genome shotgun (WGS) entry which is preliminary data.</text>
</comment>
<dbReference type="Pfam" id="PF00072">
    <property type="entry name" value="Response_reg"/>
    <property type="match status" value="1"/>
</dbReference>
<dbReference type="InterPro" id="IPR004358">
    <property type="entry name" value="Sig_transdc_His_kin-like_C"/>
</dbReference>
<keyword evidence="8 20" id="KW-0418">Kinase</keyword>
<organism evidence="20 21">
    <name type="scientific">Desulfosporosinus fructosivorans</name>
    <dbReference type="NCBI Taxonomy" id="2018669"/>
    <lineage>
        <taxon>Bacteria</taxon>
        <taxon>Bacillati</taxon>
        <taxon>Bacillota</taxon>
        <taxon>Clostridia</taxon>
        <taxon>Eubacteriales</taxon>
        <taxon>Desulfitobacteriaceae</taxon>
        <taxon>Desulfosporosinus</taxon>
    </lineage>
</organism>
<evidence type="ECO:0000256" key="8">
    <source>
        <dbReference type="ARBA" id="ARBA00022777"/>
    </source>
</evidence>
<evidence type="ECO:0000256" key="11">
    <source>
        <dbReference type="ARBA" id="ARBA00024867"/>
    </source>
</evidence>
<dbReference type="Gene3D" id="3.30.450.20">
    <property type="entry name" value="PAS domain"/>
    <property type="match status" value="2"/>
</dbReference>
<evidence type="ECO:0000256" key="13">
    <source>
        <dbReference type="ARBA" id="ARBA00068150"/>
    </source>
</evidence>
<dbReference type="InterPro" id="IPR013655">
    <property type="entry name" value="PAS_fold_3"/>
</dbReference>
<evidence type="ECO:0000259" key="18">
    <source>
        <dbReference type="PROSITE" id="PS50112"/>
    </source>
</evidence>
<reference evidence="20 21" key="1">
    <citation type="submission" date="2019-03" db="EMBL/GenBank/DDBJ databases">
        <title>Draft Genome Sequence of Desulfosporosinus fructosivorans Strain 63.6F, Isolated from Marine Sediment in the Baltic Sea.</title>
        <authorList>
            <person name="Hausmann B."/>
            <person name="Vandieken V."/>
            <person name="Pjevac P."/>
            <person name="Schreck K."/>
            <person name="Herbold C.W."/>
            <person name="Loy A."/>
        </authorList>
    </citation>
    <scope>NUCLEOTIDE SEQUENCE [LARGE SCALE GENOMIC DNA]</scope>
    <source>
        <strain evidence="20 21">63.6F</strain>
    </source>
</reference>
<dbReference type="Pfam" id="PF02518">
    <property type="entry name" value="HATPase_c"/>
    <property type="match status" value="1"/>
</dbReference>
<dbReference type="SUPFAM" id="SSF47384">
    <property type="entry name" value="Homodimeric domain of signal transducing histidine kinase"/>
    <property type="match status" value="1"/>
</dbReference>
<evidence type="ECO:0000256" key="1">
    <source>
        <dbReference type="ARBA" id="ARBA00000085"/>
    </source>
</evidence>
<dbReference type="InterPro" id="IPR000014">
    <property type="entry name" value="PAS"/>
</dbReference>
<keyword evidence="5 15" id="KW-0597">Phosphoprotein</keyword>
<keyword evidence="10" id="KW-0902">Two-component regulatory system</keyword>
<dbReference type="InterPro" id="IPR003594">
    <property type="entry name" value="HATPase_dom"/>
</dbReference>
<keyword evidence="7" id="KW-0547">Nucleotide-binding</keyword>
<comment type="similarity">
    <text evidence="2">In the N-terminal section; belongs to the phytochrome family.</text>
</comment>
<evidence type="ECO:0000259" key="17">
    <source>
        <dbReference type="PROSITE" id="PS50110"/>
    </source>
</evidence>
<evidence type="ECO:0000259" key="16">
    <source>
        <dbReference type="PROSITE" id="PS50109"/>
    </source>
</evidence>
<dbReference type="FunFam" id="1.10.287.130:FF:000002">
    <property type="entry name" value="Two-component osmosensing histidine kinase"/>
    <property type="match status" value="1"/>
</dbReference>
<dbReference type="PANTHER" id="PTHR45339">
    <property type="entry name" value="HYBRID SIGNAL TRANSDUCTION HISTIDINE KINASE J"/>
    <property type="match status" value="1"/>
</dbReference>
<evidence type="ECO:0000256" key="5">
    <source>
        <dbReference type="ARBA" id="ARBA00022553"/>
    </source>
</evidence>
<dbReference type="InterPro" id="IPR003661">
    <property type="entry name" value="HisK_dim/P_dom"/>
</dbReference>
<dbReference type="PROSITE" id="PS50109">
    <property type="entry name" value="HIS_KIN"/>
    <property type="match status" value="1"/>
</dbReference>
<dbReference type="CDD" id="cd17546">
    <property type="entry name" value="REC_hyHK_CKI1_RcsC-like"/>
    <property type="match status" value="1"/>
</dbReference>
<evidence type="ECO:0000313" key="21">
    <source>
        <dbReference type="Proteomes" id="UP000298460"/>
    </source>
</evidence>
<dbReference type="CDD" id="cd00130">
    <property type="entry name" value="PAS"/>
    <property type="match status" value="1"/>
</dbReference>
<dbReference type="Pfam" id="PF00512">
    <property type="entry name" value="HisKA"/>
    <property type="match status" value="1"/>
</dbReference>
<evidence type="ECO:0000259" key="19">
    <source>
        <dbReference type="PROSITE" id="PS50113"/>
    </source>
</evidence>
<dbReference type="Pfam" id="PF13426">
    <property type="entry name" value="PAS_9"/>
    <property type="match status" value="1"/>
</dbReference>
<keyword evidence="9" id="KW-0067">ATP-binding</keyword>
<dbReference type="Gene3D" id="1.10.287.130">
    <property type="match status" value="1"/>
</dbReference>
<dbReference type="InterPro" id="IPR036097">
    <property type="entry name" value="HisK_dim/P_sf"/>
</dbReference>
<name>A0A4Z0R9D3_9FIRM</name>
<evidence type="ECO:0000256" key="4">
    <source>
        <dbReference type="ARBA" id="ARBA00018672"/>
    </source>
</evidence>
<accession>A0A4Z0R9D3</accession>
<dbReference type="CDD" id="cd16922">
    <property type="entry name" value="HATPase_EvgS-ArcB-TorS-like"/>
    <property type="match status" value="1"/>
</dbReference>
<dbReference type="EC" id="2.7.13.3" evidence="3"/>
<evidence type="ECO:0000256" key="12">
    <source>
        <dbReference type="ARBA" id="ARBA00064003"/>
    </source>
</evidence>
<dbReference type="InterPro" id="IPR011006">
    <property type="entry name" value="CheY-like_superfamily"/>
</dbReference>
<dbReference type="FunFam" id="3.30.565.10:FF:000010">
    <property type="entry name" value="Sensor histidine kinase RcsC"/>
    <property type="match status" value="1"/>
</dbReference>
<dbReference type="SMART" id="SM00086">
    <property type="entry name" value="PAC"/>
    <property type="match status" value="1"/>
</dbReference>
<dbReference type="InterPro" id="IPR005467">
    <property type="entry name" value="His_kinase_dom"/>
</dbReference>
<dbReference type="SUPFAM" id="SSF52172">
    <property type="entry name" value="CheY-like"/>
    <property type="match status" value="1"/>
</dbReference>
<dbReference type="InterPro" id="IPR035965">
    <property type="entry name" value="PAS-like_dom_sf"/>
</dbReference>
<dbReference type="CDD" id="cd00082">
    <property type="entry name" value="HisKA"/>
    <property type="match status" value="1"/>
</dbReference>
<feature type="domain" description="Histidine kinase" evidence="16">
    <location>
        <begin position="294"/>
        <end position="517"/>
    </location>
</feature>
<dbReference type="SMART" id="SM00387">
    <property type="entry name" value="HATPase_c"/>
    <property type="match status" value="1"/>
</dbReference>
<feature type="domain" description="PAC" evidence="19">
    <location>
        <begin position="223"/>
        <end position="276"/>
    </location>
</feature>
<dbReference type="InterPro" id="IPR001789">
    <property type="entry name" value="Sig_transdc_resp-reg_receiver"/>
</dbReference>
<dbReference type="SUPFAM" id="SSF55874">
    <property type="entry name" value="ATPase domain of HSP90 chaperone/DNA topoisomerase II/histidine kinase"/>
    <property type="match status" value="1"/>
</dbReference>
<dbReference type="Gene3D" id="3.40.50.2300">
    <property type="match status" value="1"/>
</dbReference>
<dbReference type="OrthoDB" id="9809348at2"/>
<dbReference type="RefSeq" id="WP_135545549.1">
    <property type="nucleotide sequence ID" value="NZ_SPQQ01000002.1"/>
</dbReference>
<proteinExistence type="inferred from homology"/>
<evidence type="ECO:0000313" key="20">
    <source>
        <dbReference type="EMBL" id="TGE39055.1"/>
    </source>
</evidence>
<comment type="catalytic activity">
    <reaction evidence="1">
        <text>ATP + protein L-histidine = ADP + protein N-phospho-L-histidine.</text>
        <dbReference type="EC" id="2.7.13.3"/>
    </reaction>
</comment>
<dbReference type="Gene3D" id="3.30.565.10">
    <property type="entry name" value="Histidine kinase-like ATPase, C-terminal domain"/>
    <property type="match status" value="1"/>
</dbReference>
<dbReference type="AlphaFoldDB" id="A0A4Z0R9D3"/>